<dbReference type="Proteomes" id="UP000000322">
    <property type="component" value="Chromosome"/>
</dbReference>
<dbReference type="KEGG" id="ske:Sked_04230"/>
<organism evidence="2 3">
    <name type="scientific">Sanguibacter keddieii (strain ATCC 51767 / DSM 10542 / NCFB 3025 / ST-74)</name>
    <dbReference type="NCBI Taxonomy" id="446469"/>
    <lineage>
        <taxon>Bacteria</taxon>
        <taxon>Bacillati</taxon>
        <taxon>Actinomycetota</taxon>
        <taxon>Actinomycetes</taxon>
        <taxon>Micrococcales</taxon>
        <taxon>Sanguibacteraceae</taxon>
        <taxon>Sanguibacter</taxon>
    </lineage>
</organism>
<reference evidence="2 3" key="1">
    <citation type="journal article" date="2009" name="Stand. Genomic Sci.">
        <title>Complete genome sequence of Sanguibacter keddieii type strain (ST-74).</title>
        <authorList>
            <person name="Ivanova N."/>
            <person name="Sikorski J."/>
            <person name="Sims D."/>
            <person name="Brettin T."/>
            <person name="Detter J.C."/>
            <person name="Han C."/>
            <person name="Lapidus A."/>
            <person name="Copeland A."/>
            <person name="Glavina Del Rio T."/>
            <person name="Nolan M."/>
            <person name="Chen F."/>
            <person name="Lucas S."/>
            <person name="Tice H."/>
            <person name="Cheng J.F."/>
            <person name="Bruce D."/>
            <person name="Goodwin L."/>
            <person name="Pitluck S."/>
            <person name="Pati A."/>
            <person name="Mavromatis K."/>
            <person name="Chen A."/>
            <person name="Palaniappan K."/>
            <person name="D'haeseleer P."/>
            <person name="Chain P."/>
            <person name="Bristow J."/>
            <person name="Eisen J.A."/>
            <person name="Markowitz V."/>
            <person name="Hugenholtz P."/>
            <person name="Goker M."/>
            <person name="Pukall R."/>
            <person name="Klenk H.P."/>
            <person name="Kyrpides N.C."/>
        </authorList>
    </citation>
    <scope>NUCLEOTIDE SEQUENCE [LARGE SCALE GENOMIC DNA]</scope>
    <source>
        <strain evidence="3">ATCC 51767 / DSM 10542 / NCFB 3025 / ST-74</strain>
    </source>
</reference>
<accession>D1BKB2</accession>
<dbReference type="OrthoDB" id="4827946at2"/>
<name>D1BKB2_SANKS</name>
<dbReference type="eggNOG" id="ENOG5030MP7">
    <property type="taxonomic scope" value="Bacteria"/>
</dbReference>
<dbReference type="STRING" id="446469.Sked_04230"/>
<protein>
    <submittedName>
        <fullName evidence="2">Uncharacterized protein</fullName>
    </submittedName>
</protein>
<sequence>MGIREDRELTDLHDLLRDHGMIPDIPDALLTGQDAEALLRQVLESPPGAAGLLTDSPVARRETGRTVGRGRALSAVAAAVLVVALIGAQTTHPATATAATPPLLDYTRASPSDIATDELPDAHDALLDLAAVARSTPEPARDGRVQHVVAQEWLLETTITASRGAEPENALYPTRTELWVAPDGSGQVVQQRSAAVTYDGRLDPDAGPSTGGTASADDLPPGTWDATLDERLPRDPDALATQLIDTAATECSLDGWSGYCLGEQIQSRFLGSVVPQDLAGSFWEVLAAEPTVRLLGETTDRLGRDGTAFLVPVPTLSGQPQDEDSALVLVVSPETGQLLSSETLTTRSALLEIDEPTVTGFSAVTSSGYTQAVGR</sequence>
<evidence type="ECO:0000313" key="3">
    <source>
        <dbReference type="Proteomes" id="UP000000322"/>
    </source>
</evidence>
<gene>
    <name evidence="2" type="ordered locus">Sked_04230</name>
</gene>
<feature type="region of interest" description="Disordered" evidence="1">
    <location>
        <begin position="200"/>
        <end position="223"/>
    </location>
</feature>
<dbReference type="EMBL" id="CP001819">
    <property type="protein sequence ID" value="ACZ20389.1"/>
    <property type="molecule type" value="Genomic_DNA"/>
</dbReference>
<dbReference type="HOGENOM" id="CLU_737491_0_0_11"/>
<keyword evidence="3" id="KW-1185">Reference proteome</keyword>
<dbReference type="AlphaFoldDB" id="D1BKB2"/>
<dbReference type="RefSeq" id="WP_012865458.1">
    <property type="nucleotide sequence ID" value="NC_013521.1"/>
</dbReference>
<evidence type="ECO:0000256" key="1">
    <source>
        <dbReference type="SAM" id="MobiDB-lite"/>
    </source>
</evidence>
<evidence type="ECO:0000313" key="2">
    <source>
        <dbReference type="EMBL" id="ACZ20389.1"/>
    </source>
</evidence>
<proteinExistence type="predicted"/>